<evidence type="ECO:0000313" key="3">
    <source>
        <dbReference type="EMBL" id="VDP63100.1"/>
    </source>
</evidence>
<proteinExistence type="predicted"/>
<accession>A0A3P8FBE3</accession>
<gene>
    <name evidence="3" type="ORF">HPBE_LOCUS27360</name>
</gene>
<dbReference type="InterPro" id="IPR026082">
    <property type="entry name" value="ABCA"/>
</dbReference>
<evidence type="ECO:0000256" key="2">
    <source>
        <dbReference type="ARBA" id="ARBA00022737"/>
    </source>
</evidence>
<dbReference type="Gene3D" id="3.40.50.300">
    <property type="entry name" value="P-loop containing nucleotide triphosphate hydrolases"/>
    <property type="match status" value="1"/>
</dbReference>
<dbReference type="PANTHER" id="PTHR19229">
    <property type="entry name" value="ATP-BINDING CASSETTE TRANSPORTER SUBFAMILY A ABCA"/>
    <property type="match status" value="1"/>
</dbReference>
<dbReference type="EMBL" id="UZAH01043302">
    <property type="protein sequence ID" value="VDP63100.1"/>
    <property type="molecule type" value="Genomic_DNA"/>
</dbReference>
<organism evidence="3">
    <name type="scientific">Heligmosomoides polygyrus</name>
    <name type="common">Parasitic roundworm</name>
    <dbReference type="NCBI Taxonomy" id="6339"/>
    <lineage>
        <taxon>Eukaryota</taxon>
        <taxon>Metazoa</taxon>
        <taxon>Ecdysozoa</taxon>
        <taxon>Nematoda</taxon>
        <taxon>Chromadorea</taxon>
        <taxon>Rhabditida</taxon>
        <taxon>Rhabditina</taxon>
        <taxon>Rhabditomorpha</taxon>
        <taxon>Strongyloidea</taxon>
        <taxon>Heligmosomidae</taxon>
        <taxon>Heligmosomoides</taxon>
    </lineage>
</organism>
<dbReference type="OrthoDB" id="5849106at2759"/>
<sequence length="220" mass="23801">MSKSPVLVFDQPTDGVDVKTRYFTWKAISAAKRSGRAILITTSSAEECEIMCDRVAVAYLGRVIALNTPSELKRRVCAIQAAGAETAFVAQEESAAELGSGRDFRVCAIQDAGVETAFVAQEESAAGFCAFRAQNQDREGTPGCVPPKLLVWKLLSSLRGVRGWVLRSSSAETGQWRDSMLWRIQAARARTAPVSQGSPVAAVEEPRSAIDRSTILLHID</sequence>
<dbReference type="AlphaFoldDB" id="A0A3P8FBE3"/>
<dbReference type="SUPFAM" id="SSF52540">
    <property type="entry name" value="P-loop containing nucleoside triphosphate hydrolases"/>
    <property type="match status" value="1"/>
</dbReference>
<dbReference type="InterPro" id="IPR027417">
    <property type="entry name" value="P-loop_NTPase"/>
</dbReference>
<name>A0A3P8FBE3_HELPZ</name>
<evidence type="ECO:0000256" key="1">
    <source>
        <dbReference type="ARBA" id="ARBA00022448"/>
    </source>
</evidence>
<protein>
    <submittedName>
        <fullName evidence="3">Uncharacterized protein</fullName>
    </submittedName>
</protein>
<dbReference type="GO" id="GO:0005319">
    <property type="term" value="F:lipid transporter activity"/>
    <property type="evidence" value="ECO:0007669"/>
    <property type="project" value="TreeGrafter"/>
</dbReference>
<dbReference type="PANTHER" id="PTHR19229:SF36">
    <property type="entry name" value="ATP-BINDING CASSETTE SUB-FAMILY A MEMBER 2"/>
    <property type="match status" value="1"/>
</dbReference>
<reference evidence="3" key="1">
    <citation type="submission" date="2018-11" db="EMBL/GenBank/DDBJ databases">
        <authorList>
            <consortium name="Pathogen Informatics"/>
        </authorList>
    </citation>
    <scope>NUCLEOTIDE SEQUENCE [LARGE SCALE GENOMIC DNA]</scope>
</reference>
<dbReference type="GO" id="GO:0140359">
    <property type="term" value="F:ABC-type transporter activity"/>
    <property type="evidence" value="ECO:0007669"/>
    <property type="project" value="InterPro"/>
</dbReference>
<keyword evidence="2" id="KW-0677">Repeat</keyword>
<dbReference type="GO" id="GO:0016020">
    <property type="term" value="C:membrane"/>
    <property type="evidence" value="ECO:0007669"/>
    <property type="project" value="InterPro"/>
</dbReference>
<keyword evidence="1" id="KW-0813">Transport</keyword>